<evidence type="ECO:0000256" key="9">
    <source>
        <dbReference type="SAM" id="SignalP"/>
    </source>
</evidence>
<proteinExistence type="predicted"/>
<dbReference type="InterPro" id="IPR011050">
    <property type="entry name" value="Pectin_lyase_fold/virulence"/>
</dbReference>
<comment type="subcellular location">
    <subcellularLocation>
        <location evidence="1">Cell envelope</location>
    </subcellularLocation>
    <subcellularLocation>
        <location evidence="2">Cell outer membrane</location>
    </subcellularLocation>
    <subcellularLocation>
        <location evidence="3">Secreted</location>
    </subcellularLocation>
</comment>
<evidence type="ECO:0000256" key="3">
    <source>
        <dbReference type="ARBA" id="ARBA00004613"/>
    </source>
</evidence>
<evidence type="ECO:0000259" key="10">
    <source>
        <dbReference type="Pfam" id="PF07602"/>
    </source>
</evidence>
<feature type="region of interest" description="Disordered" evidence="8">
    <location>
        <begin position="311"/>
        <end position="331"/>
    </location>
</feature>
<keyword evidence="7" id="KW-0998">Cell outer membrane</keyword>
<feature type="signal peptide" evidence="9">
    <location>
        <begin position="1"/>
        <end position="19"/>
    </location>
</feature>
<dbReference type="EMBL" id="JPOS01000012">
    <property type="protein sequence ID" value="KGE88987.1"/>
    <property type="molecule type" value="Genomic_DNA"/>
</dbReference>
<evidence type="ECO:0000256" key="5">
    <source>
        <dbReference type="ARBA" id="ARBA00022729"/>
    </source>
</evidence>
<dbReference type="InterPro" id="IPR003368">
    <property type="entry name" value="POMP_repeat"/>
</dbReference>
<dbReference type="GO" id="GO:0009279">
    <property type="term" value="C:cell outer membrane"/>
    <property type="evidence" value="ECO:0007669"/>
    <property type="project" value="UniProtKB-SubCell"/>
</dbReference>
<dbReference type="Proteomes" id="UP000029736">
    <property type="component" value="Unassembled WGS sequence"/>
</dbReference>
<evidence type="ECO:0000256" key="6">
    <source>
        <dbReference type="ARBA" id="ARBA00023136"/>
    </source>
</evidence>
<feature type="domain" description="DUF1565" evidence="10">
    <location>
        <begin position="36"/>
        <end position="143"/>
    </location>
</feature>
<evidence type="ECO:0000256" key="4">
    <source>
        <dbReference type="ARBA" id="ARBA00022525"/>
    </source>
</evidence>
<dbReference type="AlphaFoldDB" id="A0A098SDB7"/>
<evidence type="ECO:0000256" key="1">
    <source>
        <dbReference type="ARBA" id="ARBA00004196"/>
    </source>
</evidence>
<dbReference type="GO" id="GO:0005576">
    <property type="term" value="C:extracellular region"/>
    <property type="evidence" value="ECO:0007669"/>
    <property type="project" value="UniProtKB-SubCell"/>
</dbReference>
<accession>A0A098SDB7</accession>
<dbReference type="STRING" id="1524460.IX84_04140"/>
<dbReference type="RefSeq" id="WP_044216744.1">
    <property type="nucleotide sequence ID" value="NZ_CAKZLC010000499.1"/>
</dbReference>
<organism evidence="11 12">
    <name type="scientific">Phaeodactylibacter xiamenensis</name>
    <dbReference type="NCBI Taxonomy" id="1524460"/>
    <lineage>
        <taxon>Bacteria</taxon>
        <taxon>Pseudomonadati</taxon>
        <taxon>Bacteroidota</taxon>
        <taxon>Saprospiria</taxon>
        <taxon>Saprospirales</taxon>
        <taxon>Haliscomenobacteraceae</taxon>
        <taxon>Phaeodactylibacter</taxon>
    </lineage>
</organism>
<dbReference type="Pfam" id="PF07602">
    <property type="entry name" value="DUF1565"/>
    <property type="match status" value="1"/>
</dbReference>
<sequence length="331" mass="35016">MKQVTFLLIMVMAMGQLHAGNIFFVKQNSQGNGTSWTDAFGSLQQALEVARAGDAIWVAKGEYFTTSGNNRNLYFKIKDGVKLYGGFAGTESSLAQRNIGANRTILSGEIGTSSLEDNAYTVVFTENVSSNTVVDGFIITGGTANVEQDGSSRVKESCGAGWYNLANGAHSSPVIRNCKFVDNKAREGAGMYNLAINGGECSPTIEKSQFIQNTAALDGGAIYNGTLGAKSKAAPKLTNVQFEYNIATYGGGMMNHAHDGQVAPLVKQCRFISNKAHFQGAGVYNDYKGEGSSKAVMIACVLQKNLSSIGEPVSSRTGSFKGGSISSNGLR</sequence>
<feature type="chain" id="PRO_5001940157" description="DUF1565 domain-containing protein" evidence="9">
    <location>
        <begin position="20"/>
        <end position="331"/>
    </location>
</feature>
<keyword evidence="5 9" id="KW-0732">Signal</keyword>
<protein>
    <recommendedName>
        <fullName evidence="10">DUF1565 domain-containing protein</fullName>
    </recommendedName>
</protein>
<reference evidence="11 12" key="1">
    <citation type="journal article" date="2014" name="Int. J. Syst. Evol. Microbiol.">
        <title>Phaeodactylibacter xiamenensis gen. nov., sp. nov., a member of the family Saprospiraceae isolated from the marine alga Phaeodactylum tricornutum.</title>
        <authorList>
            <person name="Chen Z.Jr."/>
            <person name="Lei X."/>
            <person name="Lai Q."/>
            <person name="Li Y."/>
            <person name="Zhang B."/>
            <person name="Zhang J."/>
            <person name="Zhang H."/>
            <person name="Yang L."/>
            <person name="Zheng W."/>
            <person name="Tian Y."/>
            <person name="Yu Z."/>
            <person name="Xu H.Jr."/>
            <person name="Zheng T."/>
        </authorList>
    </citation>
    <scope>NUCLEOTIDE SEQUENCE [LARGE SCALE GENOMIC DNA]</scope>
    <source>
        <strain evidence="11 12">KD52</strain>
    </source>
</reference>
<dbReference type="SUPFAM" id="SSF51126">
    <property type="entry name" value="Pectin lyase-like"/>
    <property type="match status" value="1"/>
</dbReference>
<keyword evidence="4" id="KW-0964">Secreted</keyword>
<keyword evidence="6" id="KW-0472">Membrane</keyword>
<dbReference type="InterPro" id="IPR012334">
    <property type="entry name" value="Pectin_lyas_fold"/>
</dbReference>
<evidence type="ECO:0000256" key="7">
    <source>
        <dbReference type="ARBA" id="ARBA00023237"/>
    </source>
</evidence>
<evidence type="ECO:0000256" key="8">
    <source>
        <dbReference type="SAM" id="MobiDB-lite"/>
    </source>
</evidence>
<comment type="caution">
    <text evidence="11">The sequence shown here is derived from an EMBL/GenBank/DDBJ whole genome shotgun (WGS) entry which is preliminary data.</text>
</comment>
<dbReference type="InterPro" id="IPR011459">
    <property type="entry name" value="DUF1565"/>
</dbReference>
<keyword evidence="12" id="KW-1185">Reference proteome</keyword>
<name>A0A098SDB7_9BACT</name>
<evidence type="ECO:0000313" key="12">
    <source>
        <dbReference type="Proteomes" id="UP000029736"/>
    </source>
</evidence>
<dbReference type="Gene3D" id="2.160.20.10">
    <property type="entry name" value="Single-stranded right-handed beta-helix, Pectin lyase-like"/>
    <property type="match status" value="1"/>
</dbReference>
<dbReference type="OrthoDB" id="8901262at2"/>
<dbReference type="NCBIfam" id="TIGR01376">
    <property type="entry name" value="POMP_repeat"/>
    <property type="match status" value="1"/>
</dbReference>
<gene>
    <name evidence="11" type="ORF">IX84_04140</name>
</gene>
<evidence type="ECO:0000313" key="11">
    <source>
        <dbReference type="EMBL" id="KGE88987.1"/>
    </source>
</evidence>
<evidence type="ECO:0000256" key="2">
    <source>
        <dbReference type="ARBA" id="ARBA00004442"/>
    </source>
</evidence>